<accession>A0ABP7K7Q3</accession>
<evidence type="ECO:0000313" key="4">
    <source>
        <dbReference type="Proteomes" id="UP001501563"/>
    </source>
</evidence>
<gene>
    <name evidence="3" type="ORF">GCM10022207_36910</name>
</gene>
<sequence length="184" mass="18672">MARGSSGFVAALTAAAIAVVGFLAYQASAHVPDTLGKPQVKKSPSATASKPPQDKKNPAPLPAGSGTGERVVYSTGDDRVWLVGAGNKVRRTFTVMPGTVDPAPGTYAVTSRGAVGTGSDGTTVEHIVRFALIDGVVFGFSAAVDGSTPKPDASKKLGGIRESRADGTAMWTFATGGQKVVVVK</sequence>
<evidence type="ECO:0008006" key="5">
    <source>
        <dbReference type="Google" id="ProtNLM"/>
    </source>
</evidence>
<evidence type="ECO:0000256" key="1">
    <source>
        <dbReference type="SAM" id="MobiDB-lite"/>
    </source>
</evidence>
<feature type="region of interest" description="Disordered" evidence="1">
    <location>
        <begin position="34"/>
        <end position="70"/>
    </location>
</feature>
<keyword evidence="4" id="KW-1185">Reference proteome</keyword>
<reference evidence="4" key="1">
    <citation type="journal article" date="2019" name="Int. J. Syst. Evol. Microbiol.">
        <title>The Global Catalogue of Microorganisms (GCM) 10K type strain sequencing project: providing services to taxonomists for standard genome sequencing and annotation.</title>
        <authorList>
            <consortium name="The Broad Institute Genomics Platform"/>
            <consortium name="The Broad Institute Genome Sequencing Center for Infectious Disease"/>
            <person name="Wu L."/>
            <person name="Ma J."/>
        </authorList>
    </citation>
    <scope>NUCLEOTIDE SEQUENCE [LARGE SCALE GENOMIC DNA]</scope>
    <source>
        <strain evidence="4">JCM 16578</strain>
    </source>
</reference>
<comment type="caution">
    <text evidence="3">The sequence shown here is derived from an EMBL/GenBank/DDBJ whole genome shotgun (WGS) entry which is preliminary data.</text>
</comment>
<proteinExistence type="predicted"/>
<feature type="chain" id="PRO_5045791452" description="L,D-transpeptidase" evidence="2">
    <location>
        <begin position="30"/>
        <end position="184"/>
    </location>
</feature>
<feature type="signal peptide" evidence="2">
    <location>
        <begin position="1"/>
        <end position="29"/>
    </location>
</feature>
<dbReference type="EMBL" id="BAAAZA010000009">
    <property type="protein sequence ID" value="GAA3868685.1"/>
    <property type="molecule type" value="Genomic_DNA"/>
</dbReference>
<evidence type="ECO:0000313" key="3">
    <source>
        <dbReference type="EMBL" id="GAA3868685.1"/>
    </source>
</evidence>
<dbReference type="Proteomes" id="UP001501563">
    <property type="component" value="Unassembled WGS sequence"/>
</dbReference>
<protein>
    <recommendedName>
        <fullName evidence="5">L,D-transpeptidase</fullName>
    </recommendedName>
</protein>
<name>A0ABP7K7Q3_9ACTN</name>
<organism evidence="3 4">
    <name type="scientific">Streptomyces lannensis</name>
    <dbReference type="NCBI Taxonomy" id="766498"/>
    <lineage>
        <taxon>Bacteria</taxon>
        <taxon>Bacillati</taxon>
        <taxon>Actinomycetota</taxon>
        <taxon>Actinomycetes</taxon>
        <taxon>Kitasatosporales</taxon>
        <taxon>Streptomycetaceae</taxon>
        <taxon>Streptomyces</taxon>
    </lineage>
</organism>
<dbReference type="RefSeq" id="WP_345549449.1">
    <property type="nucleotide sequence ID" value="NZ_BAAAZA010000009.1"/>
</dbReference>
<keyword evidence="2" id="KW-0732">Signal</keyword>
<evidence type="ECO:0000256" key="2">
    <source>
        <dbReference type="SAM" id="SignalP"/>
    </source>
</evidence>